<dbReference type="AlphaFoldDB" id="A0A8X6HMA4"/>
<protein>
    <submittedName>
        <fullName evidence="1">Uncharacterized protein</fullName>
    </submittedName>
</protein>
<keyword evidence="2" id="KW-1185">Reference proteome</keyword>
<proteinExistence type="predicted"/>
<dbReference type="EMBL" id="BMAO01021769">
    <property type="protein sequence ID" value="GFQ77297.1"/>
    <property type="molecule type" value="Genomic_DNA"/>
</dbReference>
<accession>A0A8X6HMA4</accession>
<evidence type="ECO:0000313" key="1">
    <source>
        <dbReference type="EMBL" id="GFQ77297.1"/>
    </source>
</evidence>
<evidence type="ECO:0000313" key="2">
    <source>
        <dbReference type="Proteomes" id="UP000887116"/>
    </source>
</evidence>
<reference evidence="1" key="1">
    <citation type="submission" date="2020-07" db="EMBL/GenBank/DDBJ databases">
        <title>Multicomponent nature underlies the extraordinary mechanical properties of spider dragline silk.</title>
        <authorList>
            <person name="Kono N."/>
            <person name="Nakamura H."/>
            <person name="Mori M."/>
            <person name="Yoshida Y."/>
            <person name="Ohtoshi R."/>
            <person name="Malay A.D."/>
            <person name="Moran D.A.P."/>
            <person name="Tomita M."/>
            <person name="Numata K."/>
            <person name="Arakawa K."/>
        </authorList>
    </citation>
    <scope>NUCLEOTIDE SEQUENCE</scope>
</reference>
<sequence length="88" mass="10082">MDESKHETENPEQANEPKWAIQFVNGNPKGREISCMYFCPVNTSHITVQQDGYLRSPLTFHILRHGDNTAETIMFPTLNIAQELEIAH</sequence>
<gene>
    <name evidence="1" type="ORF">TNCT_289971</name>
</gene>
<organism evidence="1 2">
    <name type="scientific">Trichonephila clavata</name>
    <name type="common">Joro spider</name>
    <name type="synonym">Nephila clavata</name>
    <dbReference type="NCBI Taxonomy" id="2740835"/>
    <lineage>
        <taxon>Eukaryota</taxon>
        <taxon>Metazoa</taxon>
        <taxon>Ecdysozoa</taxon>
        <taxon>Arthropoda</taxon>
        <taxon>Chelicerata</taxon>
        <taxon>Arachnida</taxon>
        <taxon>Araneae</taxon>
        <taxon>Araneomorphae</taxon>
        <taxon>Entelegynae</taxon>
        <taxon>Araneoidea</taxon>
        <taxon>Nephilidae</taxon>
        <taxon>Trichonephila</taxon>
    </lineage>
</organism>
<name>A0A8X6HMA4_TRICU</name>
<dbReference type="Proteomes" id="UP000887116">
    <property type="component" value="Unassembled WGS sequence"/>
</dbReference>
<comment type="caution">
    <text evidence="1">The sequence shown here is derived from an EMBL/GenBank/DDBJ whole genome shotgun (WGS) entry which is preliminary data.</text>
</comment>